<keyword evidence="5" id="KW-1185">Reference proteome</keyword>
<keyword evidence="1" id="KW-0805">Transcription regulation</keyword>
<dbReference type="PANTHER" id="PTHR33124:SF5">
    <property type="entry name" value="TRANSCRIPTION FACTOR IBH1-LIKE 1"/>
    <property type="match status" value="1"/>
</dbReference>
<dbReference type="Gramene" id="Kaladp0048s0483.1.v1.1">
    <property type="protein sequence ID" value="Kaladp0048s0483.1.v1.1.CDS.1"/>
    <property type="gene ID" value="Kaladp0048s0483.v1.1"/>
</dbReference>
<proteinExistence type="predicted"/>
<sequence length="199" mass="22457">MRTPVMLMKQEFIKKWTIALNTTCCKVSSSRKEMSVMERKKVIKRTAAIAMAATRRGSTGWSRAIIADEYDRKNNKLVIEAVMGGPQNPDELKNVLRFRSPSSSIFRQKVIKRSKRIRRRRSAATSMSSKSSKTAVKATSLAKSILKKQTQLLKRLMPGGEAIDECCLIEEALDYIVSLKAQVDVMNKLVIAAEYMKKP</sequence>
<evidence type="ECO:0000256" key="2">
    <source>
        <dbReference type="ARBA" id="ARBA00023163"/>
    </source>
</evidence>
<dbReference type="Proteomes" id="UP000594263">
    <property type="component" value="Unplaced"/>
</dbReference>
<reference evidence="4" key="1">
    <citation type="submission" date="2021-01" db="UniProtKB">
        <authorList>
            <consortium name="EnsemblPlants"/>
        </authorList>
    </citation>
    <scope>IDENTIFICATION</scope>
</reference>
<dbReference type="InterPro" id="IPR044660">
    <property type="entry name" value="IBH1-like"/>
</dbReference>
<evidence type="ECO:0000259" key="3">
    <source>
        <dbReference type="Pfam" id="PF26576"/>
    </source>
</evidence>
<dbReference type="EnsemblPlants" id="Kaladp0048s0483.1.v1.1">
    <property type="protein sequence ID" value="Kaladp0048s0483.1.v1.1.CDS.1"/>
    <property type="gene ID" value="Kaladp0048s0483.v1.1"/>
</dbReference>
<feature type="domain" description="IBH1-like N-terminal" evidence="3">
    <location>
        <begin position="8"/>
        <end position="67"/>
    </location>
</feature>
<name>A0A7N0TY60_KALFE</name>
<organism evidence="4 5">
    <name type="scientific">Kalanchoe fedtschenkoi</name>
    <name type="common">Lavender scallops</name>
    <name type="synonym">South American air plant</name>
    <dbReference type="NCBI Taxonomy" id="63787"/>
    <lineage>
        <taxon>Eukaryota</taxon>
        <taxon>Viridiplantae</taxon>
        <taxon>Streptophyta</taxon>
        <taxon>Embryophyta</taxon>
        <taxon>Tracheophyta</taxon>
        <taxon>Spermatophyta</taxon>
        <taxon>Magnoliopsida</taxon>
        <taxon>eudicotyledons</taxon>
        <taxon>Gunneridae</taxon>
        <taxon>Pentapetalae</taxon>
        <taxon>Saxifragales</taxon>
        <taxon>Crassulaceae</taxon>
        <taxon>Kalanchoe</taxon>
    </lineage>
</organism>
<keyword evidence="2" id="KW-0804">Transcription</keyword>
<dbReference type="PANTHER" id="PTHR33124">
    <property type="entry name" value="TRANSCRIPTION FACTOR IBH1-LIKE 1"/>
    <property type="match status" value="1"/>
</dbReference>
<dbReference type="InterPro" id="IPR059002">
    <property type="entry name" value="IBH1_N"/>
</dbReference>
<dbReference type="Pfam" id="PF26576">
    <property type="entry name" value="IBH1_N"/>
    <property type="match status" value="1"/>
</dbReference>
<evidence type="ECO:0000313" key="4">
    <source>
        <dbReference type="EnsemblPlants" id="Kaladp0048s0483.1.v1.1.CDS.1"/>
    </source>
</evidence>
<protein>
    <recommendedName>
        <fullName evidence="3">IBH1-like N-terminal domain-containing protein</fullName>
    </recommendedName>
</protein>
<evidence type="ECO:0000256" key="1">
    <source>
        <dbReference type="ARBA" id="ARBA00023015"/>
    </source>
</evidence>
<dbReference type="OMA" id="ARWPRAI"/>
<evidence type="ECO:0000313" key="5">
    <source>
        <dbReference type="Proteomes" id="UP000594263"/>
    </source>
</evidence>
<dbReference type="GO" id="GO:0006355">
    <property type="term" value="P:regulation of DNA-templated transcription"/>
    <property type="evidence" value="ECO:0007669"/>
    <property type="project" value="InterPro"/>
</dbReference>
<dbReference type="AlphaFoldDB" id="A0A7N0TY60"/>
<accession>A0A7N0TY60</accession>